<dbReference type="PANTHER" id="PTHR22911">
    <property type="entry name" value="ACYL-MALONYL CONDENSING ENZYME-RELATED"/>
    <property type="match status" value="1"/>
</dbReference>
<comment type="caution">
    <text evidence="3">The sequence shown here is derived from an EMBL/GenBank/DDBJ whole genome shotgun (WGS) entry which is preliminary data.</text>
</comment>
<feature type="transmembrane region" description="Helical" evidence="1">
    <location>
        <begin position="221"/>
        <end position="240"/>
    </location>
</feature>
<feature type="transmembrane region" description="Helical" evidence="1">
    <location>
        <begin position="82"/>
        <end position="99"/>
    </location>
</feature>
<feature type="transmembrane region" description="Helical" evidence="1">
    <location>
        <begin position="283"/>
        <end position="301"/>
    </location>
</feature>
<dbReference type="EMBL" id="JAQGEF010000005">
    <property type="protein sequence ID" value="MDA3614434.1"/>
    <property type="molecule type" value="Genomic_DNA"/>
</dbReference>
<dbReference type="InterPro" id="IPR000620">
    <property type="entry name" value="EamA_dom"/>
</dbReference>
<evidence type="ECO:0000313" key="4">
    <source>
        <dbReference type="Proteomes" id="UP001210231"/>
    </source>
</evidence>
<feature type="transmembrane region" description="Helical" evidence="1">
    <location>
        <begin position="133"/>
        <end position="152"/>
    </location>
</feature>
<keyword evidence="1" id="KW-1133">Transmembrane helix</keyword>
<keyword evidence="4" id="KW-1185">Reference proteome</keyword>
<evidence type="ECO:0000259" key="2">
    <source>
        <dbReference type="Pfam" id="PF00892"/>
    </source>
</evidence>
<keyword evidence="1" id="KW-0472">Membrane</keyword>
<evidence type="ECO:0000313" key="3">
    <source>
        <dbReference type="EMBL" id="MDA3614434.1"/>
    </source>
</evidence>
<name>A0ABT4UHY2_9BACT</name>
<protein>
    <submittedName>
        <fullName evidence="3">EamA family transporter</fullName>
    </submittedName>
</protein>
<gene>
    <name evidence="3" type="ORF">O3P16_06410</name>
</gene>
<keyword evidence="1" id="KW-0812">Transmembrane</keyword>
<feature type="transmembrane region" description="Helical" evidence="1">
    <location>
        <begin position="105"/>
        <end position="126"/>
    </location>
</feature>
<feature type="transmembrane region" description="Helical" evidence="1">
    <location>
        <begin position="188"/>
        <end position="209"/>
    </location>
</feature>
<reference evidence="3 4" key="1">
    <citation type="submission" date="2022-12" db="EMBL/GenBank/DDBJ databases">
        <title>Chitinophagaceae gen. sp. nov., a new member of the family Chitinophagaceae, isolated from soil in a chemical factory.</title>
        <authorList>
            <person name="Ke Z."/>
        </authorList>
    </citation>
    <scope>NUCLEOTIDE SEQUENCE [LARGE SCALE GENOMIC DNA]</scope>
    <source>
        <strain evidence="3 4">LY-5</strain>
    </source>
</reference>
<accession>A0ABT4UHY2</accession>
<dbReference type="InterPro" id="IPR037185">
    <property type="entry name" value="EmrE-like"/>
</dbReference>
<proteinExistence type="predicted"/>
<dbReference type="PANTHER" id="PTHR22911:SF79">
    <property type="entry name" value="MOBA-LIKE NTP TRANSFERASE DOMAIN-CONTAINING PROTEIN"/>
    <property type="match status" value="1"/>
</dbReference>
<feature type="transmembrane region" description="Helical" evidence="1">
    <location>
        <begin position="158"/>
        <end position="176"/>
    </location>
</feature>
<feature type="transmembrane region" description="Helical" evidence="1">
    <location>
        <begin position="20"/>
        <end position="41"/>
    </location>
</feature>
<dbReference type="RefSeq" id="WP_407030762.1">
    <property type="nucleotide sequence ID" value="NZ_JAQGEF010000005.1"/>
</dbReference>
<evidence type="ECO:0000256" key="1">
    <source>
        <dbReference type="SAM" id="Phobius"/>
    </source>
</evidence>
<feature type="domain" description="EamA" evidence="2">
    <location>
        <begin position="158"/>
        <end position="296"/>
    </location>
</feature>
<dbReference type="SUPFAM" id="SSF103481">
    <property type="entry name" value="Multidrug resistance efflux transporter EmrE"/>
    <property type="match status" value="2"/>
</dbReference>
<dbReference type="Pfam" id="PF00892">
    <property type="entry name" value="EamA"/>
    <property type="match status" value="2"/>
</dbReference>
<feature type="transmembrane region" description="Helical" evidence="1">
    <location>
        <begin position="252"/>
        <end position="271"/>
    </location>
</feature>
<dbReference type="Proteomes" id="UP001210231">
    <property type="component" value="Unassembled WGS sequence"/>
</dbReference>
<sequence length="316" mass="35527">MNHEGASTTNSSKSQLKIALLQLHTAVFLAGFTAVLGKLITMPEISLVWWRMVFTILILLIFIYFNKSSSSRALNFKQKSKAVGIGFIIGIHWLFFFGSVKYGNISIALVCLSAASFFSSLLEPLILKTRFSLIELCLGLLSLYGISLIFDFTDSHRIAVVLGLLAALFGALYGILNKKYTYSYEPVPLTYLEMIGAFILCNLALPVYYNIDGGLTFLPKGMDWLWIIILAGLCTVWALILQIKSLKHVSSFTLMLTYNLEPVYGIIMALLFFNEAETFKDTYLLGTGVIIFTVLFQVVRIKHQQKKKLRLQEQVI</sequence>
<feature type="domain" description="EamA" evidence="2">
    <location>
        <begin position="19"/>
        <end position="150"/>
    </location>
</feature>
<organism evidence="3 4">
    <name type="scientific">Polluticaenibacter yanchengensis</name>
    <dbReference type="NCBI Taxonomy" id="3014562"/>
    <lineage>
        <taxon>Bacteria</taxon>
        <taxon>Pseudomonadati</taxon>
        <taxon>Bacteroidota</taxon>
        <taxon>Chitinophagia</taxon>
        <taxon>Chitinophagales</taxon>
        <taxon>Chitinophagaceae</taxon>
        <taxon>Polluticaenibacter</taxon>
    </lineage>
</organism>
<feature type="transmembrane region" description="Helical" evidence="1">
    <location>
        <begin position="47"/>
        <end position="66"/>
    </location>
</feature>